<dbReference type="GO" id="GO:0008483">
    <property type="term" value="F:transaminase activity"/>
    <property type="evidence" value="ECO:0007669"/>
    <property type="project" value="UniProtKB-KW"/>
</dbReference>
<evidence type="ECO:0000313" key="8">
    <source>
        <dbReference type="Proteomes" id="UP001324634"/>
    </source>
</evidence>
<evidence type="ECO:0000256" key="1">
    <source>
        <dbReference type="ARBA" id="ARBA00005384"/>
    </source>
</evidence>
<organism evidence="7 8">
    <name type="scientific">Peredibacter starrii</name>
    <dbReference type="NCBI Taxonomy" id="28202"/>
    <lineage>
        <taxon>Bacteria</taxon>
        <taxon>Pseudomonadati</taxon>
        <taxon>Bdellovibrionota</taxon>
        <taxon>Bacteriovoracia</taxon>
        <taxon>Bacteriovoracales</taxon>
        <taxon>Bacteriovoracaceae</taxon>
        <taxon>Peredibacter</taxon>
    </lineage>
</organism>
<dbReference type="InterPro" id="IPR004839">
    <property type="entry name" value="Aminotransferase_I/II_large"/>
</dbReference>
<keyword evidence="7" id="KW-0808">Transferase</keyword>
<dbReference type="CDD" id="cd00609">
    <property type="entry name" value="AAT_like"/>
    <property type="match status" value="1"/>
</dbReference>
<dbReference type="EMBL" id="CP139487">
    <property type="protein sequence ID" value="WPU63580.1"/>
    <property type="molecule type" value="Genomic_DNA"/>
</dbReference>
<dbReference type="Gene3D" id="3.40.640.10">
    <property type="entry name" value="Type I PLP-dependent aspartate aminotransferase-like (Major domain)"/>
    <property type="match status" value="1"/>
</dbReference>
<dbReference type="CDD" id="cd07377">
    <property type="entry name" value="WHTH_GntR"/>
    <property type="match status" value="1"/>
</dbReference>
<dbReference type="AlphaFoldDB" id="A0AAX4HK25"/>
<evidence type="ECO:0000256" key="3">
    <source>
        <dbReference type="ARBA" id="ARBA00023015"/>
    </source>
</evidence>
<protein>
    <submittedName>
        <fullName evidence="7">PLP-dependent aminotransferase family protein</fullName>
    </submittedName>
</protein>
<dbReference type="SUPFAM" id="SSF46785">
    <property type="entry name" value="Winged helix' DNA-binding domain"/>
    <property type="match status" value="1"/>
</dbReference>
<dbReference type="InterPro" id="IPR015421">
    <property type="entry name" value="PyrdxlP-dep_Trfase_major"/>
</dbReference>
<dbReference type="InterPro" id="IPR015424">
    <property type="entry name" value="PyrdxlP-dep_Trfase"/>
</dbReference>
<reference evidence="7 8" key="1">
    <citation type="submission" date="2023-11" db="EMBL/GenBank/DDBJ databases">
        <title>Peredibacter starrii A3.12.</title>
        <authorList>
            <person name="Mitchell R.J."/>
        </authorList>
    </citation>
    <scope>NUCLEOTIDE SEQUENCE [LARGE SCALE GENOMIC DNA]</scope>
    <source>
        <strain evidence="7 8">A3.12</strain>
    </source>
</reference>
<keyword evidence="3" id="KW-0805">Transcription regulation</keyword>
<dbReference type="PANTHER" id="PTHR46577:SF1">
    <property type="entry name" value="HTH-TYPE TRANSCRIPTIONAL REGULATORY PROTEIN GABR"/>
    <property type="match status" value="1"/>
</dbReference>
<dbReference type="SUPFAM" id="SSF53383">
    <property type="entry name" value="PLP-dependent transferases"/>
    <property type="match status" value="1"/>
</dbReference>
<accession>A0AAX4HK25</accession>
<sequence length="470" mass="53757">MRTKTNIGYKDIYNRIKKSIQNGSLKPGNKVTSIRNLSTELKVAKRTVEAAYDMLIGEGYLVTKGPKGTIVNPDIVIPQIKPEKTFQVQDPELVSIMKIRDENGLFRLGTPALDQFPYKIWLLISGRIIRKMDPVDLLNPPVTGYRPLREAIANYINVSRGISCSPEQIIITSGYKHSLSLILHTLAKKSDKVVFEEPGYIFGAKLLKRIVDRLFFNPVDSRGLNMDYFKKHHKDAKFVLTAPTHQSPLTVSLSLSRRQELLAWAESEKSWIIEDDYDGEFHYKKRVIPALKSIDVNDRVIYVGTFSKTIMPSIRTSYIVVPALTVSSFIENSEIFETSQPLLQQKILASFIHEGHFYKHLKRMRSLYQQRRNFVIGALQRVFPKVFKFEMTDGGMQLVAYLEKGDDDVGLAEIWQKNGLLVYPLSKWFSGKKKRYGLIIGFTNITSEEQATAAFKKVSKETYEFLEDDN</sequence>
<dbReference type="InterPro" id="IPR000524">
    <property type="entry name" value="Tscrpt_reg_HTH_GntR"/>
</dbReference>
<keyword evidence="4" id="KW-0238">DNA-binding</keyword>
<evidence type="ECO:0000259" key="6">
    <source>
        <dbReference type="PROSITE" id="PS50949"/>
    </source>
</evidence>
<dbReference type="KEGG" id="psti:SOO65_12860"/>
<dbReference type="GO" id="GO:0030170">
    <property type="term" value="F:pyridoxal phosphate binding"/>
    <property type="evidence" value="ECO:0007669"/>
    <property type="project" value="InterPro"/>
</dbReference>
<keyword evidence="7" id="KW-0032">Aminotransferase</keyword>
<keyword evidence="8" id="KW-1185">Reference proteome</keyword>
<evidence type="ECO:0000256" key="2">
    <source>
        <dbReference type="ARBA" id="ARBA00022898"/>
    </source>
</evidence>
<dbReference type="Gene3D" id="1.10.10.10">
    <property type="entry name" value="Winged helix-like DNA-binding domain superfamily/Winged helix DNA-binding domain"/>
    <property type="match status" value="1"/>
</dbReference>
<feature type="domain" description="HTH gntR-type" evidence="6">
    <location>
        <begin position="6"/>
        <end position="74"/>
    </location>
</feature>
<dbReference type="Proteomes" id="UP001324634">
    <property type="component" value="Chromosome"/>
</dbReference>
<evidence type="ECO:0000313" key="7">
    <source>
        <dbReference type="EMBL" id="WPU63580.1"/>
    </source>
</evidence>
<dbReference type="Pfam" id="PF00392">
    <property type="entry name" value="GntR"/>
    <property type="match status" value="1"/>
</dbReference>
<keyword evidence="2" id="KW-0663">Pyridoxal phosphate</keyword>
<dbReference type="GO" id="GO:0003677">
    <property type="term" value="F:DNA binding"/>
    <property type="evidence" value="ECO:0007669"/>
    <property type="project" value="UniProtKB-KW"/>
</dbReference>
<evidence type="ECO:0000256" key="4">
    <source>
        <dbReference type="ARBA" id="ARBA00023125"/>
    </source>
</evidence>
<comment type="similarity">
    <text evidence="1">In the C-terminal section; belongs to the class-I pyridoxal-phosphate-dependent aminotransferase family.</text>
</comment>
<dbReference type="InterPro" id="IPR036388">
    <property type="entry name" value="WH-like_DNA-bd_sf"/>
</dbReference>
<dbReference type="PROSITE" id="PS50949">
    <property type="entry name" value="HTH_GNTR"/>
    <property type="match status" value="1"/>
</dbReference>
<dbReference type="InterPro" id="IPR051446">
    <property type="entry name" value="HTH_trans_reg/aminotransferase"/>
</dbReference>
<dbReference type="Pfam" id="PF00155">
    <property type="entry name" value="Aminotran_1_2"/>
    <property type="match status" value="1"/>
</dbReference>
<dbReference type="GO" id="GO:0003700">
    <property type="term" value="F:DNA-binding transcription factor activity"/>
    <property type="evidence" value="ECO:0007669"/>
    <property type="project" value="InterPro"/>
</dbReference>
<keyword evidence="5" id="KW-0804">Transcription</keyword>
<proteinExistence type="inferred from homology"/>
<dbReference type="SMART" id="SM00345">
    <property type="entry name" value="HTH_GNTR"/>
    <property type="match status" value="1"/>
</dbReference>
<dbReference type="PANTHER" id="PTHR46577">
    <property type="entry name" value="HTH-TYPE TRANSCRIPTIONAL REGULATORY PROTEIN GABR"/>
    <property type="match status" value="1"/>
</dbReference>
<dbReference type="InterPro" id="IPR036390">
    <property type="entry name" value="WH_DNA-bd_sf"/>
</dbReference>
<dbReference type="RefSeq" id="WP_321390535.1">
    <property type="nucleotide sequence ID" value="NZ_CP139487.1"/>
</dbReference>
<evidence type="ECO:0000256" key="5">
    <source>
        <dbReference type="ARBA" id="ARBA00023163"/>
    </source>
</evidence>
<name>A0AAX4HK25_9BACT</name>
<gene>
    <name evidence="7" type="ORF">SOO65_12860</name>
</gene>